<evidence type="ECO:0000313" key="3">
    <source>
        <dbReference type="Proteomes" id="UP000632222"/>
    </source>
</evidence>
<evidence type="ECO:0000256" key="1">
    <source>
        <dbReference type="SAM" id="Phobius"/>
    </source>
</evidence>
<dbReference type="RefSeq" id="WP_189005806.1">
    <property type="nucleotide sequence ID" value="NZ_BMOD01000021.1"/>
</dbReference>
<name>A0ABQ2DBA0_9DEIO</name>
<dbReference type="Proteomes" id="UP000632222">
    <property type="component" value="Unassembled WGS sequence"/>
</dbReference>
<evidence type="ECO:0000313" key="2">
    <source>
        <dbReference type="EMBL" id="GGJ49979.1"/>
    </source>
</evidence>
<keyword evidence="1" id="KW-0472">Membrane</keyword>
<keyword evidence="1" id="KW-1133">Transmembrane helix</keyword>
<feature type="transmembrane region" description="Helical" evidence="1">
    <location>
        <begin position="51"/>
        <end position="73"/>
    </location>
</feature>
<sequence>MNLLVAFLVSFLLGVMVRALWIMLFPLDMTAALAGQSSNDITEVTFRTLMSLLWCGLLVAGAGSLLFSAYLLIRRLFNRKAIPERT</sequence>
<organism evidence="2 3">
    <name type="scientific">Deinococcus roseus</name>
    <dbReference type="NCBI Taxonomy" id="392414"/>
    <lineage>
        <taxon>Bacteria</taxon>
        <taxon>Thermotogati</taxon>
        <taxon>Deinococcota</taxon>
        <taxon>Deinococci</taxon>
        <taxon>Deinococcales</taxon>
        <taxon>Deinococcaceae</taxon>
        <taxon>Deinococcus</taxon>
    </lineage>
</organism>
<proteinExistence type="predicted"/>
<protein>
    <submittedName>
        <fullName evidence="2">Uncharacterized protein</fullName>
    </submittedName>
</protein>
<gene>
    <name evidence="2" type="ORF">GCM10008938_39920</name>
</gene>
<keyword evidence="3" id="KW-1185">Reference proteome</keyword>
<keyword evidence="1" id="KW-0812">Transmembrane</keyword>
<accession>A0ABQ2DBA0</accession>
<dbReference type="EMBL" id="BMOD01000021">
    <property type="protein sequence ID" value="GGJ49979.1"/>
    <property type="molecule type" value="Genomic_DNA"/>
</dbReference>
<comment type="caution">
    <text evidence="2">The sequence shown here is derived from an EMBL/GenBank/DDBJ whole genome shotgun (WGS) entry which is preliminary data.</text>
</comment>
<reference evidence="3" key="1">
    <citation type="journal article" date="2019" name="Int. J. Syst. Evol. Microbiol.">
        <title>The Global Catalogue of Microorganisms (GCM) 10K type strain sequencing project: providing services to taxonomists for standard genome sequencing and annotation.</title>
        <authorList>
            <consortium name="The Broad Institute Genomics Platform"/>
            <consortium name="The Broad Institute Genome Sequencing Center for Infectious Disease"/>
            <person name="Wu L."/>
            <person name="Ma J."/>
        </authorList>
    </citation>
    <scope>NUCLEOTIDE SEQUENCE [LARGE SCALE GENOMIC DNA]</scope>
    <source>
        <strain evidence="3">JCM 14370</strain>
    </source>
</reference>